<dbReference type="Pfam" id="PF02366">
    <property type="entry name" value="PMT"/>
    <property type="match status" value="1"/>
</dbReference>
<dbReference type="RefSeq" id="WP_207249881.1">
    <property type="nucleotide sequence ID" value="NZ_JAFMPM010000006.1"/>
</dbReference>
<gene>
    <name evidence="11" type="ORF">J1836_008385</name>
    <name evidence="10" type="ORF">J1836_04440</name>
</gene>
<organism evidence="11">
    <name type="scientific">Thiothrix fructosivorans</name>
    <dbReference type="NCBI Taxonomy" id="111770"/>
    <lineage>
        <taxon>Bacteria</taxon>
        <taxon>Pseudomonadati</taxon>
        <taxon>Pseudomonadota</taxon>
        <taxon>Gammaproteobacteria</taxon>
        <taxon>Thiotrichales</taxon>
        <taxon>Thiotrichaceae</taxon>
        <taxon>Thiothrix</taxon>
    </lineage>
</organism>
<dbReference type="GO" id="GO:0006493">
    <property type="term" value="P:protein O-linked glycosylation"/>
    <property type="evidence" value="ECO:0007669"/>
    <property type="project" value="InterPro"/>
</dbReference>
<evidence type="ECO:0000256" key="1">
    <source>
        <dbReference type="ARBA" id="ARBA00004651"/>
    </source>
</evidence>
<reference evidence="10 12" key="1">
    <citation type="submission" date="2021-03" db="EMBL/GenBank/DDBJ databases">
        <title>Draft genome and methylome analysis of Thiotrix fructosivoruns ATCC 49748.</title>
        <authorList>
            <person name="Fomenkov A."/>
            <person name="Grabovich M.Y."/>
            <person name="Roberts R.J."/>
        </authorList>
    </citation>
    <scope>NUCLEOTIDE SEQUENCE [LARGE SCALE GENOMIC DNA]</scope>
    <source>
        <strain evidence="10 12">ATCC 49748</strain>
    </source>
</reference>
<feature type="transmembrane region" description="Helical" evidence="8">
    <location>
        <begin position="165"/>
        <end position="186"/>
    </location>
</feature>
<dbReference type="GO" id="GO:0000030">
    <property type="term" value="F:mannosyltransferase activity"/>
    <property type="evidence" value="ECO:0007669"/>
    <property type="project" value="InterPro"/>
</dbReference>
<dbReference type="AlphaFoldDB" id="A0A8B0SLX9"/>
<name>A0A8B0SLX9_9GAMM</name>
<reference evidence="11" key="2">
    <citation type="submission" date="2021-04" db="EMBL/GenBank/DDBJ databases">
        <title>Complete Genome and methylome analysis of Thiothrix fructosivorans ATCC 49748.</title>
        <authorList>
            <person name="Fomenkov A."/>
            <person name="Sun L."/>
            <person name="Vincze T."/>
            <person name="Grabovich M.Y."/>
            <person name="Roberts R.J."/>
        </authorList>
    </citation>
    <scope>NUCLEOTIDE SEQUENCE</scope>
    <source>
        <strain evidence="11">ATCC 49748</strain>
    </source>
</reference>
<feature type="transmembrane region" description="Helical" evidence="8">
    <location>
        <begin position="192"/>
        <end position="218"/>
    </location>
</feature>
<keyword evidence="5 8" id="KW-0812">Transmembrane</keyword>
<dbReference type="PANTHER" id="PTHR33908:SF11">
    <property type="entry name" value="MEMBRANE PROTEIN"/>
    <property type="match status" value="1"/>
</dbReference>
<feature type="transmembrane region" description="Helical" evidence="8">
    <location>
        <begin position="83"/>
        <end position="103"/>
    </location>
</feature>
<comment type="subcellular location">
    <subcellularLocation>
        <location evidence="1">Cell membrane</location>
        <topology evidence="1">Multi-pass membrane protein</topology>
    </subcellularLocation>
</comment>
<dbReference type="EMBL" id="JAFMPM010000006">
    <property type="protein sequence ID" value="MBO0612180.1"/>
    <property type="molecule type" value="Genomic_DNA"/>
</dbReference>
<keyword evidence="6 8" id="KW-1133">Transmembrane helix</keyword>
<dbReference type="Proteomes" id="UP000664466">
    <property type="component" value="Unassembled WGS sequence"/>
</dbReference>
<keyword evidence="4 11" id="KW-0808">Transferase</keyword>
<sequence length="502" mass="56449">MAIQKPSKMPSLFLLVVMCGVVFSAALRLMLSFNGGHIDEYDYLFVSKQLLAGHAWGTYFYIFGSNLNWYILGVGEALGGLEGARAVAALFGLLSLWGMYRLVYQLYQSIAVAWLSVALLAMQAAHIFISRFATYDIIALAFFSLSLAPLLAACQRQGKMRYPALLGAVVLCALAVTSKYIVVVYVPLLTLLALWLSPVVGMLFGLGMTLVLGAYAGWHWQDLQGLYTIQIKGTHGANSNYAFILQMEILYLALPLLLWGLALGWQVVRLRGHALRERPTLIVLGTLVFALPLAAYHLQGQNMISLFKHLVYALFFLMPVMAWFLWQVLQRFNYQWAAQAIAAALIVGMGWWNYGLLQDMEQAYPDVRPIIAAMATQPLDDTTTIASEDPYLMRYATFGKLPQNRIKELGWMDNNRDGKYEKKDAVEAVWDSKFTYVFLNNLIQPKANQDLRGVMLSRGYEKVLDIPWQTSQVMSRQNQGTLELYKRTNPPRIATADDALFK</sequence>
<feature type="transmembrane region" description="Helical" evidence="8">
    <location>
        <begin position="135"/>
        <end position="153"/>
    </location>
</feature>
<dbReference type="PANTHER" id="PTHR33908">
    <property type="entry name" value="MANNOSYLTRANSFERASE YKCB-RELATED"/>
    <property type="match status" value="1"/>
</dbReference>
<feature type="transmembrane region" description="Helical" evidence="8">
    <location>
        <begin position="249"/>
        <end position="268"/>
    </location>
</feature>
<protein>
    <submittedName>
        <fullName evidence="11">Phospholipid carrier-dependent glycosyltransferase</fullName>
    </submittedName>
</protein>
<dbReference type="InterPro" id="IPR050297">
    <property type="entry name" value="LipidA_mod_glycosyltrf_83"/>
</dbReference>
<evidence type="ECO:0000256" key="4">
    <source>
        <dbReference type="ARBA" id="ARBA00022679"/>
    </source>
</evidence>
<feature type="transmembrane region" description="Helical" evidence="8">
    <location>
        <begin position="43"/>
        <end position="63"/>
    </location>
</feature>
<feature type="domain" description="ArnT-like N-terminal" evidence="9">
    <location>
        <begin position="47"/>
        <end position="195"/>
    </location>
</feature>
<dbReference type="EMBL" id="CP072748">
    <property type="protein sequence ID" value="QTX12326.1"/>
    <property type="molecule type" value="Genomic_DNA"/>
</dbReference>
<accession>A0A8B0SLX9</accession>
<proteinExistence type="predicted"/>
<feature type="transmembrane region" description="Helical" evidence="8">
    <location>
        <begin position="12"/>
        <end position="31"/>
    </location>
</feature>
<evidence type="ECO:0000313" key="11">
    <source>
        <dbReference type="EMBL" id="QTX12326.1"/>
    </source>
</evidence>
<feature type="transmembrane region" description="Helical" evidence="8">
    <location>
        <begin position="334"/>
        <end position="354"/>
    </location>
</feature>
<evidence type="ECO:0000256" key="6">
    <source>
        <dbReference type="ARBA" id="ARBA00022989"/>
    </source>
</evidence>
<keyword evidence="12" id="KW-1185">Reference proteome</keyword>
<evidence type="ECO:0000313" key="10">
    <source>
        <dbReference type="EMBL" id="MBO0612180.1"/>
    </source>
</evidence>
<keyword evidence="3" id="KW-0328">Glycosyltransferase</keyword>
<feature type="transmembrane region" description="Helical" evidence="8">
    <location>
        <begin position="280"/>
        <end position="298"/>
    </location>
</feature>
<evidence type="ECO:0000256" key="5">
    <source>
        <dbReference type="ARBA" id="ARBA00022692"/>
    </source>
</evidence>
<feature type="transmembrane region" description="Helical" evidence="8">
    <location>
        <begin position="110"/>
        <end position="129"/>
    </location>
</feature>
<evidence type="ECO:0000259" key="9">
    <source>
        <dbReference type="Pfam" id="PF02366"/>
    </source>
</evidence>
<dbReference type="GO" id="GO:0016763">
    <property type="term" value="F:pentosyltransferase activity"/>
    <property type="evidence" value="ECO:0007669"/>
    <property type="project" value="TreeGrafter"/>
</dbReference>
<evidence type="ECO:0000256" key="7">
    <source>
        <dbReference type="ARBA" id="ARBA00023136"/>
    </source>
</evidence>
<dbReference type="GO" id="GO:0005886">
    <property type="term" value="C:plasma membrane"/>
    <property type="evidence" value="ECO:0007669"/>
    <property type="project" value="UniProtKB-SubCell"/>
</dbReference>
<dbReference type="GO" id="GO:0009103">
    <property type="term" value="P:lipopolysaccharide biosynthetic process"/>
    <property type="evidence" value="ECO:0007669"/>
    <property type="project" value="UniProtKB-ARBA"/>
</dbReference>
<evidence type="ECO:0000256" key="8">
    <source>
        <dbReference type="SAM" id="Phobius"/>
    </source>
</evidence>
<keyword evidence="7 8" id="KW-0472">Membrane</keyword>
<evidence type="ECO:0000256" key="2">
    <source>
        <dbReference type="ARBA" id="ARBA00022475"/>
    </source>
</evidence>
<evidence type="ECO:0000256" key="3">
    <source>
        <dbReference type="ARBA" id="ARBA00022676"/>
    </source>
</evidence>
<evidence type="ECO:0000313" key="12">
    <source>
        <dbReference type="Proteomes" id="UP000664466"/>
    </source>
</evidence>
<dbReference type="InterPro" id="IPR003342">
    <property type="entry name" value="ArnT-like_N"/>
</dbReference>
<keyword evidence="2" id="KW-1003">Cell membrane</keyword>
<feature type="transmembrane region" description="Helical" evidence="8">
    <location>
        <begin position="310"/>
        <end position="328"/>
    </location>
</feature>